<dbReference type="Pfam" id="PF03466">
    <property type="entry name" value="LysR_substrate"/>
    <property type="match status" value="1"/>
</dbReference>
<feature type="domain" description="HTH lysR-type" evidence="5">
    <location>
        <begin position="10"/>
        <end position="60"/>
    </location>
</feature>
<dbReference type="SUPFAM" id="SSF53850">
    <property type="entry name" value="Periplasmic binding protein-like II"/>
    <property type="match status" value="1"/>
</dbReference>
<evidence type="ECO:0000259" key="5">
    <source>
        <dbReference type="PROSITE" id="PS50931"/>
    </source>
</evidence>
<organism evidence="6 7">
    <name type="scientific">Marinisporobacter balticus</name>
    <dbReference type="NCBI Taxonomy" id="2018667"/>
    <lineage>
        <taxon>Bacteria</taxon>
        <taxon>Bacillati</taxon>
        <taxon>Bacillota</taxon>
        <taxon>Clostridia</taxon>
        <taxon>Peptostreptococcales</taxon>
        <taxon>Thermotaleaceae</taxon>
        <taxon>Marinisporobacter</taxon>
    </lineage>
</organism>
<dbReference type="PROSITE" id="PS50931">
    <property type="entry name" value="HTH_LYSR"/>
    <property type="match status" value="1"/>
</dbReference>
<evidence type="ECO:0000313" key="6">
    <source>
        <dbReference type="EMBL" id="TCO78666.1"/>
    </source>
</evidence>
<dbReference type="OrthoDB" id="9785745at2"/>
<dbReference type="CDD" id="cd08420">
    <property type="entry name" value="PBP2_CysL_like"/>
    <property type="match status" value="1"/>
</dbReference>
<evidence type="ECO:0000313" key="7">
    <source>
        <dbReference type="Proteomes" id="UP000294919"/>
    </source>
</evidence>
<name>A0A4R2L4A4_9FIRM</name>
<comment type="similarity">
    <text evidence="1">Belongs to the LysR transcriptional regulatory family.</text>
</comment>
<dbReference type="GO" id="GO:0003700">
    <property type="term" value="F:DNA-binding transcription factor activity"/>
    <property type="evidence" value="ECO:0007669"/>
    <property type="project" value="InterPro"/>
</dbReference>
<dbReference type="PANTHER" id="PTHR30126:SF40">
    <property type="entry name" value="HTH-TYPE TRANSCRIPTIONAL REGULATOR GLTR"/>
    <property type="match status" value="1"/>
</dbReference>
<dbReference type="GO" id="GO:0000976">
    <property type="term" value="F:transcription cis-regulatory region binding"/>
    <property type="evidence" value="ECO:0007669"/>
    <property type="project" value="TreeGrafter"/>
</dbReference>
<dbReference type="InterPro" id="IPR000847">
    <property type="entry name" value="LysR_HTH_N"/>
</dbReference>
<dbReference type="InterPro" id="IPR036388">
    <property type="entry name" value="WH-like_DNA-bd_sf"/>
</dbReference>
<protein>
    <submittedName>
        <fullName evidence="6">DNA-binding transcriptional LysR family regulator</fullName>
    </submittedName>
</protein>
<proteinExistence type="inferred from homology"/>
<evidence type="ECO:0000256" key="2">
    <source>
        <dbReference type="ARBA" id="ARBA00023015"/>
    </source>
</evidence>
<keyword evidence="3 6" id="KW-0238">DNA-binding</keyword>
<dbReference type="InterPro" id="IPR036390">
    <property type="entry name" value="WH_DNA-bd_sf"/>
</dbReference>
<dbReference type="PANTHER" id="PTHR30126">
    <property type="entry name" value="HTH-TYPE TRANSCRIPTIONAL REGULATOR"/>
    <property type="match status" value="1"/>
</dbReference>
<dbReference type="InterPro" id="IPR005119">
    <property type="entry name" value="LysR_subst-bd"/>
</dbReference>
<gene>
    <name evidence="6" type="ORF">EV214_10449</name>
</gene>
<reference evidence="6 7" key="1">
    <citation type="submission" date="2019-03" db="EMBL/GenBank/DDBJ databases">
        <title>Genomic Encyclopedia of Type Strains, Phase IV (KMG-IV): sequencing the most valuable type-strain genomes for metagenomic binning, comparative biology and taxonomic classification.</title>
        <authorList>
            <person name="Goeker M."/>
        </authorList>
    </citation>
    <scope>NUCLEOTIDE SEQUENCE [LARGE SCALE GENOMIC DNA]</scope>
    <source>
        <strain evidence="6 7">DSM 102940</strain>
    </source>
</reference>
<sequence>MKMLFIRQITFYTLAQVKSFTQTAQKLNITQPAVSQHVKYLEEMYGVDLIKKEGRKLCLTEEGKILYEHIGKIFAMERQVSHMLKNQNSIIKRYKLGATKTIGAYLIPEILGKYKKQFPNHEVILEVANTENILSKLDDGKLDLALVEGLFNKEKYDYTLLKRDELVATFSSFHPFTKRKAVKLGEVLKENLIIREEGSGTRTITEKYLKEKGYKKEAYNIFMEIGDITAIKSLIKWDLGYSFISREAIKRELEEQSLKIVKVVDLGIERNFNFVWRKEERSTFMEAFIRFSISAIDG</sequence>
<evidence type="ECO:0000256" key="3">
    <source>
        <dbReference type="ARBA" id="ARBA00023125"/>
    </source>
</evidence>
<evidence type="ECO:0000256" key="1">
    <source>
        <dbReference type="ARBA" id="ARBA00009437"/>
    </source>
</evidence>
<evidence type="ECO:0000256" key="4">
    <source>
        <dbReference type="ARBA" id="ARBA00023163"/>
    </source>
</evidence>
<dbReference type="AlphaFoldDB" id="A0A4R2L4A4"/>
<dbReference type="Proteomes" id="UP000294919">
    <property type="component" value="Unassembled WGS sequence"/>
</dbReference>
<dbReference type="Gene3D" id="3.40.190.10">
    <property type="entry name" value="Periplasmic binding protein-like II"/>
    <property type="match status" value="2"/>
</dbReference>
<dbReference type="EMBL" id="SLWV01000004">
    <property type="protein sequence ID" value="TCO78666.1"/>
    <property type="molecule type" value="Genomic_DNA"/>
</dbReference>
<accession>A0A4R2L4A4</accession>
<dbReference type="PRINTS" id="PR00039">
    <property type="entry name" value="HTHLYSR"/>
</dbReference>
<keyword evidence="4" id="KW-0804">Transcription</keyword>
<dbReference type="Pfam" id="PF00126">
    <property type="entry name" value="HTH_1"/>
    <property type="match status" value="1"/>
</dbReference>
<comment type="caution">
    <text evidence="6">The sequence shown here is derived from an EMBL/GenBank/DDBJ whole genome shotgun (WGS) entry which is preliminary data.</text>
</comment>
<keyword evidence="7" id="KW-1185">Reference proteome</keyword>
<keyword evidence="2" id="KW-0805">Transcription regulation</keyword>
<dbReference type="SUPFAM" id="SSF46785">
    <property type="entry name" value="Winged helix' DNA-binding domain"/>
    <property type="match status" value="1"/>
</dbReference>
<dbReference type="Gene3D" id="1.10.10.10">
    <property type="entry name" value="Winged helix-like DNA-binding domain superfamily/Winged helix DNA-binding domain"/>
    <property type="match status" value="1"/>
</dbReference>